<evidence type="ECO:0000256" key="3">
    <source>
        <dbReference type="ARBA" id="ARBA00022723"/>
    </source>
</evidence>
<keyword evidence="6" id="KW-0460">Magnesium</keyword>
<dbReference type="InterPro" id="IPR036397">
    <property type="entry name" value="RNaseH_sf"/>
</dbReference>
<dbReference type="GO" id="GO:0046872">
    <property type="term" value="F:metal ion binding"/>
    <property type="evidence" value="ECO:0007669"/>
    <property type="project" value="UniProtKB-KW"/>
</dbReference>
<evidence type="ECO:0000259" key="8">
    <source>
        <dbReference type="SMART" id="SM00479"/>
    </source>
</evidence>
<comment type="similarity">
    <text evidence="7">Belongs to the exonuclease superfamily. TREX family.</text>
</comment>
<dbReference type="PANTHER" id="PTHR13058">
    <property type="entry name" value="THREE PRIME REPAIR EXONUCLEASE 1, 2"/>
    <property type="match status" value="1"/>
</dbReference>
<dbReference type="SUPFAM" id="SSF53098">
    <property type="entry name" value="Ribonuclease H-like"/>
    <property type="match status" value="1"/>
</dbReference>
<evidence type="ECO:0000256" key="6">
    <source>
        <dbReference type="ARBA" id="ARBA00022842"/>
    </source>
</evidence>
<proteinExistence type="inferred from homology"/>
<evidence type="ECO:0000313" key="10">
    <source>
        <dbReference type="Proteomes" id="UP000826271"/>
    </source>
</evidence>
<dbReference type="InterPro" id="IPR012337">
    <property type="entry name" value="RNaseH-like_sf"/>
</dbReference>
<organism evidence="9 10">
    <name type="scientific">Buddleja alternifolia</name>
    <dbReference type="NCBI Taxonomy" id="168488"/>
    <lineage>
        <taxon>Eukaryota</taxon>
        <taxon>Viridiplantae</taxon>
        <taxon>Streptophyta</taxon>
        <taxon>Embryophyta</taxon>
        <taxon>Tracheophyta</taxon>
        <taxon>Spermatophyta</taxon>
        <taxon>Magnoliopsida</taxon>
        <taxon>eudicotyledons</taxon>
        <taxon>Gunneridae</taxon>
        <taxon>Pentapetalae</taxon>
        <taxon>asterids</taxon>
        <taxon>lamiids</taxon>
        <taxon>Lamiales</taxon>
        <taxon>Scrophulariaceae</taxon>
        <taxon>Buddlejeae</taxon>
        <taxon>Buddleja</taxon>
    </lineage>
</organism>
<dbReference type="CDD" id="cd06127">
    <property type="entry name" value="DEDDh"/>
    <property type="match status" value="1"/>
</dbReference>
<sequence>MKAIAMCFSLLQLPRCKVHTLLGNSLWESFYKLGRNNGGNSSYRVLCSNNYELDGGHKRWTRVTRRTINTETEKTKESLISKTSIQHELFPETAKSESNTCGLETTKVERSRKVGTRSKIISESTSIKSSKYKLDTTTEVESDQNYVELAKLATIICFDIETTGFGRERDRIIEIACQDLRGGENSTFQSLVNPERYVPNEQIHGISTHMVNRADVPRMKDLIPIFIQYVKSRQLPGGVVVLVSHNGGTFDVPFLKSEFNRCSCEIPSDWLFADTIPLARAVMKSTGTKVPSKISLQALREHYGIPLIGPAHRALSDVHSLALVLQRLTYDLKLPVSGLIQGSFK</sequence>
<evidence type="ECO:0000256" key="7">
    <source>
        <dbReference type="ARBA" id="ARBA00025769"/>
    </source>
</evidence>
<dbReference type="SMART" id="SM00479">
    <property type="entry name" value="EXOIII"/>
    <property type="match status" value="1"/>
</dbReference>
<comment type="caution">
    <text evidence="9">The sequence shown here is derived from an EMBL/GenBank/DDBJ whole genome shotgun (WGS) entry which is preliminary data.</text>
</comment>
<dbReference type="Pfam" id="PF00929">
    <property type="entry name" value="RNase_T"/>
    <property type="match status" value="1"/>
</dbReference>
<keyword evidence="4" id="KW-0378">Hydrolase</keyword>
<evidence type="ECO:0000256" key="1">
    <source>
        <dbReference type="ARBA" id="ARBA00001946"/>
    </source>
</evidence>
<keyword evidence="3" id="KW-0479">Metal-binding</keyword>
<dbReference type="GO" id="GO:0003676">
    <property type="term" value="F:nucleic acid binding"/>
    <property type="evidence" value="ECO:0007669"/>
    <property type="project" value="InterPro"/>
</dbReference>
<dbReference type="GO" id="GO:0006308">
    <property type="term" value="P:DNA catabolic process"/>
    <property type="evidence" value="ECO:0007669"/>
    <property type="project" value="TreeGrafter"/>
</dbReference>
<dbReference type="PANTHER" id="PTHR13058:SF19">
    <property type="entry name" value="LD40940P"/>
    <property type="match status" value="1"/>
</dbReference>
<feature type="domain" description="Exonuclease" evidence="8">
    <location>
        <begin position="154"/>
        <end position="334"/>
    </location>
</feature>
<dbReference type="Proteomes" id="UP000826271">
    <property type="component" value="Unassembled WGS sequence"/>
</dbReference>
<keyword evidence="2" id="KW-0540">Nuclease</keyword>
<dbReference type="Gene3D" id="3.30.420.10">
    <property type="entry name" value="Ribonuclease H-like superfamily/Ribonuclease H"/>
    <property type="match status" value="1"/>
</dbReference>
<dbReference type="InterPro" id="IPR040393">
    <property type="entry name" value="TREX1/2"/>
</dbReference>
<gene>
    <name evidence="9" type="ORF">BUALT_Bualt15G0114800</name>
</gene>
<reference evidence="9" key="1">
    <citation type="submission" date="2019-10" db="EMBL/GenBank/DDBJ databases">
        <authorList>
            <person name="Zhang R."/>
            <person name="Pan Y."/>
            <person name="Wang J."/>
            <person name="Ma R."/>
            <person name="Yu S."/>
        </authorList>
    </citation>
    <scope>NUCLEOTIDE SEQUENCE</scope>
    <source>
        <strain evidence="9">LA-IB0</strain>
        <tissue evidence="9">Leaf</tissue>
    </source>
</reference>
<evidence type="ECO:0000256" key="5">
    <source>
        <dbReference type="ARBA" id="ARBA00022839"/>
    </source>
</evidence>
<keyword evidence="10" id="KW-1185">Reference proteome</keyword>
<evidence type="ECO:0000313" key="9">
    <source>
        <dbReference type="EMBL" id="KAG8369098.1"/>
    </source>
</evidence>
<protein>
    <recommendedName>
        <fullName evidence="8">Exonuclease domain-containing protein</fullName>
    </recommendedName>
</protein>
<dbReference type="InterPro" id="IPR013520">
    <property type="entry name" value="Ribonucl_H"/>
</dbReference>
<dbReference type="EMBL" id="WHWC01000015">
    <property type="protein sequence ID" value="KAG8369098.1"/>
    <property type="molecule type" value="Genomic_DNA"/>
</dbReference>
<dbReference type="AlphaFoldDB" id="A0AAV6WQB3"/>
<evidence type="ECO:0000256" key="2">
    <source>
        <dbReference type="ARBA" id="ARBA00022722"/>
    </source>
</evidence>
<accession>A0AAV6WQB3</accession>
<evidence type="ECO:0000256" key="4">
    <source>
        <dbReference type="ARBA" id="ARBA00022801"/>
    </source>
</evidence>
<name>A0AAV6WQB3_9LAMI</name>
<dbReference type="GO" id="GO:0008296">
    <property type="term" value="F:3'-5'-DNA exonuclease activity"/>
    <property type="evidence" value="ECO:0007669"/>
    <property type="project" value="TreeGrafter"/>
</dbReference>
<keyword evidence="5" id="KW-0269">Exonuclease</keyword>
<comment type="cofactor">
    <cofactor evidence="1">
        <name>Mg(2+)</name>
        <dbReference type="ChEBI" id="CHEBI:18420"/>
    </cofactor>
</comment>
<dbReference type="GO" id="GO:0005737">
    <property type="term" value="C:cytoplasm"/>
    <property type="evidence" value="ECO:0007669"/>
    <property type="project" value="TreeGrafter"/>
</dbReference>